<dbReference type="EC" id="2.7.13.3" evidence="2"/>
<dbReference type="InterPro" id="IPR036097">
    <property type="entry name" value="HisK_dim/P_sf"/>
</dbReference>
<reference evidence="9 10" key="1">
    <citation type="submission" date="2020-08" db="EMBL/GenBank/DDBJ databases">
        <title>Functional genomics of gut bacteria from endangered species of beetles.</title>
        <authorList>
            <person name="Carlos-Shanley C."/>
        </authorList>
    </citation>
    <scope>NUCLEOTIDE SEQUENCE [LARGE SCALE GENOMIC DNA]</scope>
    <source>
        <strain evidence="9 10">S00123</strain>
    </source>
</reference>
<comment type="catalytic activity">
    <reaction evidence="1">
        <text>ATP + protein L-histidine = ADP + protein N-phospho-L-histidine.</text>
        <dbReference type="EC" id="2.7.13.3"/>
    </reaction>
</comment>
<dbReference type="CDD" id="cd00075">
    <property type="entry name" value="HATPase"/>
    <property type="match status" value="1"/>
</dbReference>
<evidence type="ECO:0000256" key="2">
    <source>
        <dbReference type="ARBA" id="ARBA00012438"/>
    </source>
</evidence>
<dbReference type="EMBL" id="JACHKY010000003">
    <property type="protein sequence ID" value="MBB4798678.1"/>
    <property type="molecule type" value="Genomic_DNA"/>
</dbReference>
<dbReference type="Pfam" id="PF02518">
    <property type="entry name" value="HATPase_c"/>
    <property type="match status" value="1"/>
</dbReference>
<dbReference type="Proteomes" id="UP000539957">
    <property type="component" value="Unassembled WGS sequence"/>
</dbReference>
<dbReference type="CDD" id="cd19410">
    <property type="entry name" value="HK9-like_sensor"/>
    <property type="match status" value="1"/>
</dbReference>
<dbReference type="PANTHER" id="PTHR42878:SF15">
    <property type="entry name" value="BACTERIOPHYTOCHROME"/>
    <property type="match status" value="1"/>
</dbReference>
<dbReference type="SMART" id="SM00387">
    <property type="entry name" value="HATPase_c"/>
    <property type="match status" value="1"/>
</dbReference>
<dbReference type="InterPro" id="IPR004358">
    <property type="entry name" value="Sig_transdc_His_kin-like_C"/>
</dbReference>
<evidence type="ECO:0000313" key="10">
    <source>
        <dbReference type="Proteomes" id="UP000539957"/>
    </source>
</evidence>
<name>A0A7W7N3R6_9CAUL</name>
<dbReference type="AlphaFoldDB" id="A0A7W7N3R6"/>
<dbReference type="InterPro" id="IPR005467">
    <property type="entry name" value="His_kinase_dom"/>
</dbReference>
<dbReference type="InterPro" id="IPR003594">
    <property type="entry name" value="HATPase_dom"/>
</dbReference>
<dbReference type="Gene3D" id="3.30.565.10">
    <property type="entry name" value="Histidine kinase-like ATPase, C-terminal domain"/>
    <property type="match status" value="1"/>
</dbReference>
<dbReference type="PRINTS" id="PR00344">
    <property type="entry name" value="BCTRLSENSOR"/>
</dbReference>
<evidence type="ECO:0000313" key="9">
    <source>
        <dbReference type="EMBL" id="MBB4798678.1"/>
    </source>
</evidence>
<feature type="transmembrane region" description="Helical" evidence="7">
    <location>
        <begin position="198"/>
        <end position="219"/>
    </location>
</feature>
<dbReference type="SUPFAM" id="SSF55874">
    <property type="entry name" value="ATPase domain of HSP90 chaperone/DNA topoisomerase II/histidine kinase"/>
    <property type="match status" value="1"/>
</dbReference>
<keyword evidence="10" id="KW-1185">Reference proteome</keyword>
<evidence type="ECO:0000256" key="3">
    <source>
        <dbReference type="ARBA" id="ARBA00022553"/>
    </source>
</evidence>
<evidence type="ECO:0000256" key="5">
    <source>
        <dbReference type="ARBA" id="ARBA00022777"/>
    </source>
</evidence>
<protein>
    <recommendedName>
        <fullName evidence="2">histidine kinase</fullName>
        <ecNumber evidence="2">2.7.13.3</ecNumber>
    </recommendedName>
</protein>
<keyword evidence="7" id="KW-1133">Transmembrane helix</keyword>
<organism evidence="9 10">
    <name type="scientific">Brevundimonas bullata</name>
    <dbReference type="NCBI Taxonomy" id="13160"/>
    <lineage>
        <taxon>Bacteria</taxon>
        <taxon>Pseudomonadati</taxon>
        <taxon>Pseudomonadota</taxon>
        <taxon>Alphaproteobacteria</taxon>
        <taxon>Caulobacterales</taxon>
        <taxon>Caulobacteraceae</taxon>
        <taxon>Brevundimonas</taxon>
    </lineage>
</organism>
<dbReference type="InterPro" id="IPR007891">
    <property type="entry name" value="CHASE3"/>
</dbReference>
<dbReference type="InterPro" id="IPR003661">
    <property type="entry name" value="HisK_dim/P_dom"/>
</dbReference>
<evidence type="ECO:0000256" key="4">
    <source>
        <dbReference type="ARBA" id="ARBA00022679"/>
    </source>
</evidence>
<keyword evidence="3" id="KW-0597">Phosphoprotein</keyword>
<keyword evidence="6" id="KW-0175">Coiled coil</keyword>
<feature type="domain" description="Histidine kinase" evidence="8">
    <location>
        <begin position="264"/>
        <end position="500"/>
    </location>
</feature>
<dbReference type="GO" id="GO:0000156">
    <property type="term" value="F:phosphorelay response regulator activity"/>
    <property type="evidence" value="ECO:0007669"/>
    <property type="project" value="TreeGrafter"/>
</dbReference>
<dbReference type="CDD" id="cd00082">
    <property type="entry name" value="HisKA"/>
    <property type="match status" value="1"/>
</dbReference>
<proteinExistence type="predicted"/>
<keyword evidence="7" id="KW-0812">Transmembrane</keyword>
<accession>A0A7W7N3R6</accession>
<evidence type="ECO:0000259" key="8">
    <source>
        <dbReference type="PROSITE" id="PS50109"/>
    </source>
</evidence>
<gene>
    <name evidence="9" type="ORF">HNP32_002422</name>
</gene>
<sequence length="510" mass="56330">MKRIRLALRNFGGFLRTPTLSRSIIALLALAILLLLAVNAATFVMIQRTAAYNDTVDHSQQVRLASKDVLSLLADAETGQRGFMLTARAEYLGVHNRAVAALPAVLARLDGLIGDDKELKPRIARVQTLYHQRMALMDHTIDLTRTGRIGEAVSQIRSGQGKALMDAMRVELTAIDAVEARRLAERTRQSERASAVTVSVNALAAVLILILAGISVWLVRRYVEEIESARLELDRVNAGLENQVRDRTAELTRANEEIQRFAYIVSHDLRAPLVNVMGYTSELEQVGKIFDHQLTTLAQTHPDAIEPEAIRAVREDVPEAVGFIRASTAKMDRLINAILKLSREGRRALVSEVLPMTAVVQSIADSLHHQVMETGGEIVVRDLPALESDRLSIEQVFGNLLDNAVKYQQPGRPLQIVVDGELTGDGRVHYRITDNGRGVSARDHERIFELFRRAGKQDQPGEGLGLAFVRNSVRRLGGTITLESELGQGSTFHLKFPTRLIVLGDAGDRL</sequence>
<dbReference type="PANTHER" id="PTHR42878">
    <property type="entry name" value="TWO-COMPONENT HISTIDINE KINASE"/>
    <property type="match status" value="1"/>
</dbReference>
<evidence type="ECO:0000256" key="1">
    <source>
        <dbReference type="ARBA" id="ARBA00000085"/>
    </source>
</evidence>
<dbReference type="PROSITE" id="PS50109">
    <property type="entry name" value="HIS_KIN"/>
    <property type="match status" value="1"/>
</dbReference>
<evidence type="ECO:0000256" key="6">
    <source>
        <dbReference type="SAM" id="Coils"/>
    </source>
</evidence>
<feature type="coiled-coil region" evidence="6">
    <location>
        <begin position="223"/>
        <end position="257"/>
    </location>
</feature>
<keyword evidence="5 9" id="KW-0418">Kinase</keyword>
<dbReference type="InterPro" id="IPR050351">
    <property type="entry name" value="BphY/WalK/GraS-like"/>
</dbReference>
<comment type="caution">
    <text evidence="9">The sequence shown here is derived from an EMBL/GenBank/DDBJ whole genome shotgun (WGS) entry which is preliminary data.</text>
</comment>
<dbReference type="Gene3D" id="1.10.287.130">
    <property type="match status" value="1"/>
</dbReference>
<dbReference type="Pfam" id="PF05227">
    <property type="entry name" value="CHASE3"/>
    <property type="match status" value="1"/>
</dbReference>
<keyword evidence="7" id="KW-0472">Membrane</keyword>
<dbReference type="InterPro" id="IPR036890">
    <property type="entry name" value="HATPase_C_sf"/>
</dbReference>
<dbReference type="GO" id="GO:0030295">
    <property type="term" value="F:protein kinase activator activity"/>
    <property type="evidence" value="ECO:0007669"/>
    <property type="project" value="TreeGrafter"/>
</dbReference>
<dbReference type="SUPFAM" id="SSF47384">
    <property type="entry name" value="Homodimeric domain of signal transducing histidine kinase"/>
    <property type="match status" value="1"/>
</dbReference>
<evidence type="ECO:0000256" key="7">
    <source>
        <dbReference type="SAM" id="Phobius"/>
    </source>
</evidence>
<dbReference type="RefSeq" id="WP_184270413.1">
    <property type="nucleotide sequence ID" value="NZ_JACHKY010000003.1"/>
</dbReference>
<dbReference type="GO" id="GO:0007234">
    <property type="term" value="P:osmosensory signaling via phosphorelay pathway"/>
    <property type="evidence" value="ECO:0007669"/>
    <property type="project" value="TreeGrafter"/>
</dbReference>
<keyword evidence="4" id="KW-0808">Transferase</keyword>
<dbReference type="GO" id="GO:0000155">
    <property type="term" value="F:phosphorelay sensor kinase activity"/>
    <property type="evidence" value="ECO:0007669"/>
    <property type="project" value="InterPro"/>
</dbReference>